<comment type="function">
    <text evidence="7 10">Allows the formation of correctly charged Asn-tRNA(Asn) or Gln-tRNA(Gln) through the transamidation of misacylated Asp-tRNA(Asn) or Glu-tRNA(Gln) in organisms which lack either or both of asparaginyl-tRNA or glutaminyl-tRNA synthetases. The reaction takes place in the presence of glutamine and ATP through an activated phospho-Asp-tRNA(Asn) or phospho-Glu-tRNA(Gln).</text>
</comment>
<comment type="similarity">
    <text evidence="1 10">Belongs to the GatB/GatE family. GatB subfamily.</text>
</comment>
<comment type="caution">
    <text evidence="12">The sequence shown here is derived from an EMBL/GenBank/DDBJ whole genome shotgun (WGS) entry which is preliminary data.</text>
</comment>
<feature type="domain" description="Asn/Gln amidotransferase" evidence="11">
    <location>
        <begin position="327"/>
        <end position="497"/>
    </location>
</feature>
<comment type="subunit">
    <text evidence="2 10">Heterotrimer of A, B and C subunits.</text>
</comment>
<dbReference type="GO" id="GO:0050567">
    <property type="term" value="F:glutaminyl-tRNA synthase (glutamine-hydrolyzing) activity"/>
    <property type="evidence" value="ECO:0007669"/>
    <property type="project" value="UniProtKB-UniRule"/>
</dbReference>
<keyword evidence="4 10" id="KW-0547">Nucleotide-binding</keyword>
<dbReference type="InterPro" id="IPR017958">
    <property type="entry name" value="Gln-tRNA_amidoTrfase_suB_CS"/>
</dbReference>
<dbReference type="HAMAP" id="MF_00121">
    <property type="entry name" value="GatB"/>
    <property type="match status" value="1"/>
</dbReference>
<dbReference type="FunFam" id="1.10.10.410:FF:000001">
    <property type="entry name" value="Aspartyl/glutamyl-tRNA(Asn/Gln) amidotransferase subunit B"/>
    <property type="match status" value="1"/>
</dbReference>
<keyword evidence="12" id="KW-0808">Transferase</keyword>
<evidence type="ECO:0000256" key="3">
    <source>
        <dbReference type="ARBA" id="ARBA00022598"/>
    </source>
</evidence>
<evidence type="ECO:0000259" key="11">
    <source>
        <dbReference type="SMART" id="SM00845"/>
    </source>
</evidence>
<evidence type="ECO:0000313" key="13">
    <source>
        <dbReference type="Proteomes" id="UP000230543"/>
    </source>
</evidence>
<keyword evidence="3 10" id="KW-0436">Ligase</keyword>
<evidence type="ECO:0000256" key="8">
    <source>
        <dbReference type="ARBA" id="ARBA00047380"/>
    </source>
</evidence>
<dbReference type="InterPro" id="IPR023168">
    <property type="entry name" value="GatB_Yqey_C_2"/>
</dbReference>
<dbReference type="EC" id="6.3.5.-" evidence="10"/>
<dbReference type="SUPFAM" id="SSF55931">
    <property type="entry name" value="Glutamine synthetase/guanido kinase"/>
    <property type="match status" value="1"/>
</dbReference>
<dbReference type="InterPro" id="IPR017959">
    <property type="entry name" value="Asn/Gln-tRNA_amidoTrfase_suB/E"/>
</dbReference>
<protein>
    <recommendedName>
        <fullName evidence="10">Aspartyl/glutamyl-tRNA(Asn/Gln) amidotransferase subunit B</fullName>
        <shortName evidence="10">Asp/Glu-ADT subunit B</shortName>
        <ecNumber evidence="10">6.3.5.-</ecNumber>
    </recommendedName>
</protein>
<evidence type="ECO:0000256" key="7">
    <source>
        <dbReference type="ARBA" id="ARBA00024799"/>
    </source>
</evidence>
<dbReference type="PROSITE" id="PS01234">
    <property type="entry name" value="GATB"/>
    <property type="match status" value="1"/>
</dbReference>
<reference evidence="13" key="1">
    <citation type="submission" date="2017-09" db="EMBL/GenBank/DDBJ databases">
        <title>Depth-based differentiation of microbial function through sediment-hosted aquifers and enrichment of novel symbionts in the deep terrestrial subsurface.</title>
        <authorList>
            <person name="Probst A.J."/>
            <person name="Ladd B."/>
            <person name="Jarett J.K."/>
            <person name="Geller-Mcgrath D.E."/>
            <person name="Sieber C.M.K."/>
            <person name="Emerson J.B."/>
            <person name="Anantharaman K."/>
            <person name="Thomas B.C."/>
            <person name="Malmstrom R."/>
            <person name="Stieglmeier M."/>
            <person name="Klingl A."/>
            <person name="Woyke T."/>
            <person name="Ryan C.M."/>
            <person name="Banfield J.F."/>
        </authorList>
    </citation>
    <scope>NUCLEOTIDE SEQUENCE [LARGE SCALE GENOMIC DNA]</scope>
</reference>
<dbReference type="InterPro" id="IPR014746">
    <property type="entry name" value="Gln_synth/guanido_kin_cat_dom"/>
</dbReference>
<dbReference type="InterPro" id="IPR042114">
    <property type="entry name" value="GatB_C_1"/>
</dbReference>
<dbReference type="NCBIfam" id="TIGR00133">
    <property type="entry name" value="gatB"/>
    <property type="match status" value="1"/>
</dbReference>
<keyword evidence="5 10" id="KW-0067">ATP-binding</keyword>
<proteinExistence type="inferred from homology"/>
<evidence type="ECO:0000256" key="9">
    <source>
        <dbReference type="ARBA" id="ARBA00047913"/>
    </source>
</evidence>
<comment type="catalytic activity">
    <reaction evidence="9 10">
        <text>L-glutamyl-tRNA(Gln) + L-glutamine + ATP + H2O = L-glutaminyl-tRNA(Gln) + L-glutamate + ADP + phosphate + H(+)</text>
        <dbReference type="Rhea" id="RHEA:17521"/>
        <dbReference type="Rhea" id="RHEA-COMP:9681"/>
        <dbReference type="Rhea" id="RHEA-COMP:9684"/>
        <dbReference type="ChEBI" id="CHEBI:15377"/>
        <dbReference type="ChEBI" id="CHEBI:15378"/>
        <dbReference type="ChEBI" id="CHEBI:29985"/>
        <dbReference type="ChEBI" id="CHEBI:30616"/>
        <dbReference type="ChEBI" id="CHEBI:43474"/>
        <dbReference type="ChEBI" id="CHEBI:58359"/>
        <dbReference type="ChEBI" id="CHEBI:78520"/>
        <dbReference type="ChEBI" id="CHEBI:78521"/>
        <dbReference type="ChEBI" id="CHEBI:456216"/>
    </reaction>
</comment>
<gene>
    <name evidence="10" type="primary">gatB</name>
    <name evidence="12" type="ORF">COU22_02955</name>
</gene>
<dbReference type="Gene3D" id="1.10.10.410">
    <property type="match status" value="1"/>
</dbReference>
<sequence>MYLESIIGLEIHLQIKTKSKMFCSCSNKGDDQPPNTTVCPICLGHPGTLPTVNKEAIKMGVMMALALDCKINRTSIWARKNYFYPDLPKGYQISQFEEPLALDGHLTITVNEEEQRINIERLHLEEDAAKNFHSKEATLVDYNRGGTPLMEIVTRPDFRTPVQAKAFLQELRLLARYLDVSDAEMEKGNLRCDANISLRPVGEDKLYPKTEIKNLNSFRSVERALEYEGKRQLDLWQQQTPPDRQTTRGWDEKLMKTVEQRSKEGSADYRYFPEPDLQPLIFENKEVEAIRADLPELPRDKRQRLINEYQINAMDARVLTDDQEVADYFEQVMSEARGWLESTGDVLGTSEEVWQLNRKKLSKLVTGWLLSELFKLLKQDNKSIREIRITPENFAEFIALVYQRKVNSSSAQTILLKMYQTGGDPSQIMEEDDLSQVDNEIQLSEVVNKIIKENPQQVLDYKKGKTPLIKYFIGLGMKEMKGKADPEKLGELFTKKLK</sequence>
<evidence type="ECO:0000256" key="2">
    <source>
        <dbReference type="ARBA" id="ARBA00011123"/>
    </source>
</evidence>
<comment type="catalytic activity">
    <reaction evidence="8 10">
        <text>L-aspartyl-tRNA(Asn) + L-glutamine + ATP + H2O = L-asparaginyl-tRNA(Asn) + L-glutamate + ADP + phosphate + 2 H(+)</text>
        <dbReference type="Rhea" id="RHEA:14513"/>
        <dbReference type="Rhea" id="RHEA-COMP:9674"/>
        <dbReference type="Rhea" id="RHEA-COMP:9677"/>
        <dbReference type="ChEBI" id="CHEBI:15377"/>
        <dbReference type="ChEBI" id="CHEBI:15378"/>
        <dbReference type="ChEBI" id="CHEBI:29985"/>
        <dbReference type="ChEBI" id="CHEBI:30616"/>
        <dbReference type="ChEBI" id="CHEBI:43474"/>
        <dbReference type="ChEBI" id="CHEBI:58359"/>
        <dbReference type="ChEBI" id="CHEBI:78515"/>
        <dbReference type="ChEBI" id="CHEBI:78516"/>
        <dbReference type="ChEBI" id="CHEBI:456216"/>
    </reaction>
</comment>
<accession>A0A2M6WBZ9</accession>
<dbReference type="InterPro" id="IPR006075">
    <property type="entry name" value="Asn/Gln-tRNA_Trfase_suB/E_cat"/>
</dbReference>
<dbReference type="NCBIfam" id="NF004012">
    <property type="entry name" value="PRK05477.1-2"/>
    <property type="match status" value="1"/>
</dbReference>
<dbReference type="SMART" id="SM00845">
    <property type="entry name" value="GatB_Yqey"/>
    <property type="match status" value="1"/>
</dbReference>
<evidence type="ECO:0000256" key="1">
    <source>
        <dbReference type="ARBA" id="ARBA00005306"/>
    </source>
</evidence>
<dbReference type="InterPro" id="IPR003789">
    <property type="entry name" value="Asn/Gln_tRNA_amidoTrase-B-like"/>
</dbReference>
<dbReference type="Pfam" id="PF02637">
    <property type="entry name" value="GatB_Yqey"/>
    <property type="match status" value="1"/>
</dbReference>
<dbReference type="SUPFAM" id="SSF89095">
    <property type="entry name" value="GatB/YqeY motif"/>
    <property type="match status" value="1"/>
</dbReference>
<dbReference type="GO" id="GO:0006412">
    <property type="term" value="P:translation"/>
    <property type="evidence" value="ECO:0007669"/>
    <property type="project" value="UniProtKB-UniRule"/>
</dbReference>
<evidence type="ECO:0000256" key="4">
    <source>
        <dbReference type="ARBA" id="ARBA00022741"/>
    </source>
</evidence>
<dbReference type="AlphaFoldDB" id="A0A2M6WBZ9"/>
<dbReference type="InterPro" id="IPR004413">
    <property type="entry name" value="GatB"/>
</dbReference>
<dbReference type="InterPro" id="IPR018027">
    <property type="entry name" value="Asn/Gln_amidotransferase"/>
</dbReference>
<dbReference type="GO" id="GO:0050566">
    <property type="term" value="F:asparaginyl-tRNA synthase (glutamine-hydrolyzing) activity"/>
    <property type="evidence" value="ECO:0007669"/>
    <property type="project" value="RHEA"/>
</dbReference>
<dbReference type="Proteomes" id="UP000230543">
    <property type="component" value="Unassembled WGS sequence"/>
</dbReference>
<dbReference type="Gene3D" id="1.10.150.380">
    <property type="entry name" value="GatB domain, N-terminal subdomain"/>
    <property type="match status" value="1"/>
</dbReference>
<keyword evidence="6 10" id="KW-0648">Protein biosynthesis</keyword>
<dbReference type="GO" id="GO:0016740">
    <property type="term" value="F:transferase activity"/>
    <property type="evidence" value="ECO:0007669"/>
    <property type="project" value="UniProtKB-KW"/>
</dbReference>
<dbReference type="Pfam" id="PF02934">
    <property type="entry name" value="GatB_N"/>
    <property type="match status" value="1"/>
</dbReference>
<dbReference type="NCBIfam" id="NF004014">
    <property type="entry name" value="PRK05477.1-4"/>
    <property type="match status" value="1"/>
</dbReference>
<evidence type="ECO:0000256" key="5">
    <source>
        <dbReference type="ARBA" id="ARBA00022840"/>
    </source>
</evidence>
<evidence type="ECO:0000256" key="10">
    <source>
        <dbReference type="HAMAP-Rule" id="MF_00121"/>
    </source>
</evidence>
<organism evidence="12 13">
    <name type="scientific">Candidatus Komeilibacteria bacterium CG10_big_fil_rev_8_21_14_0_10_41_13</name>
    <dbReference type="NCBI Taxonomy" id="1974476"/>
    <lineage>
        <taxon>Bacteria</taxon>
        <taxon>Candidatus Komeiliibacteriota</taxon>
    </lineage>
</organism>
<dbReference type="EMBL" id="PFBO01000107">
    <property type="protein sequence ID" value="PIT90297.1"/>
    <property type="molecule type" value="Genomic_DNA"/>
</dbReference>
<evidence type="ECO:0000313" key="12">
    <source>
        <dbReference type="EMBL" id="PIT90297.1"/>
    </source>
</evidence>
<evidence type="ECO:0000256" key="6">
    <source>
        <dbReference type="ARBA" id="ARBA00022917"/>
    </source>
</evidence>
<name>A0A2M6WBZ9_9BACT</name>
<dbReference type="PANTHER" id="PTHR11659">
    <property type="entry name" value="GLUTAMYL-TRNA GLN AMIDOTRANSFERASE SUBUNIT B MITOCHONDRIAL AND PROKARYOTIC PET112-RELATED"/>
    <property type="match status" value="1"/>
</dbReference>
<dbReference type="GO" id="GO:0005524">
    <property type="term" value="F:ATP binding"/>
    <property type="evidence" value="ECO:0007669"/>
    <property type="project" value="UniProtKB-KW"/>
</dbReference>